<sequence>MVCVITSKYCVYVHSSHLEVRAHTHISSVVEL</sequence>
<dbReference type="AlphaFoldDB" id="A0A0E9S8R2"/>
<reference evidence="1" key="2">
    <citation type="journal article" date="2015" name="Fish Shellfish Immunol.">
        <title>Early steps in the European eel (Anguilla anguilla)-Vibrio vulnificus interaction in the gills: Role of the RtxA13 toxin.</title>
        <authorList>
            <person name="Callol A."/>
            <person name="Pajuelo D."/>
            <person name="Ebbesson L."/>
            <person name="Teles M."/>
            <person name="MacKenzie S."/>
            <person name="Amaro C."/>
        </authorList>
    </citation>
    <scope>NUCLEOTIDE SEQUENCE</scope>
</reference>
<organism evidence="1">
    <name type="scientific">Anguilla anguilla</name>
    <name type="common">European freshwater eel</name>
    <name type="synonym">Muraena anguilla</name>
    <dbReference type="NCBI Taxonomy" id="7936"/>
    <lineage>
        <taxon>Eukaryota</taxon>
        <taxon>Metazoa</taxon>
        <taxon>Chordata</taxon>
        <taxon>Craniata</taxon>
        <taxon>Vertebrata</taxon>
        <taxon>Euteleostomi</taxon>
        <taxon>Actinopterygii</taxon>
        <taxon>Neopterygii</taxon>
        <taxon>Teleostei</taxon>
        <taxon>Anguilliformes</taxon>
        <taxon>Anguillidae</taxon>
        <taxon>Anguilla</taxon>
    </lineage>
</organism>
<proteinExistence type="predicted"/>
<accession>A0A0E9S8R2</accession>
<name>A0A0E9S8R2_ANGAN</name>
<evidence type="ECO:0000313" key="1">
    <source>
        <dbReference type="EMBL" id="JAH37769.1"/>
    </source>
</evidence>
<protein>
    <submittedName>
        <fullName evidence="1">Uncharacterized protein</fullName>
    </submittedName>
</protein>
<dbReference type="EMBL" id="GBXM01070808">
    <property type="protein sequence ID" value="JAH37769.1"/>
    <property type="molecule type" value="Transcribed_RNA"/>
</dbReference>
<reference evidence="1" key="1">
    <citation type="submission" date="2014-11" db="EMBL/GenBank/DDBJ databases">
        <authorList>
            <person name="Amaro Gonzalez C."/>
        </authorList>
    </citation>
    <scope>NUCLEOTIDE SEQUENCE</scope>
</reference>